<name>A0A1N7KUQ7_9RHOB</name>
<evidence type="ECO:0000259" key="2">
    <source>
        <dbReference type="Pfam" id="PF00117"/>
    </source>
</evidence>
<feature type="region of interest" description="Disordered" evidence="1">
    <location>
        <begin position="247"/>
        <end position="314"/>
    </location>
</feature>
<dbReference type="AlphaFoldDB" id="A0A1N7KUQ7"/>
<evidence type="ECO:0000313" key="4">
    <source>
        <dbReference type="Proteomes" id="UP000186098"/>
    </source>
</evidence>
<organism evidence="3 4">
    <name type="scientific">Phaeovulum vinaykumarii</name>
    <dbReference type="NCBI Taxonomy" id="407234"/>
    <lineage>
        <taxon>Bacteria</taxon>
        <taxon>Pseudomonadati</taxon>
        <taxon>Pseudomonadota</taxon>
        <taxon>Alphaproteobacteria</taxon>
        <taxon>Rhodobacterales</taxon>
        <taxon>Paracoccaceae</taxon>
        <taxon>Phaeovulum</taxon>
    </lineage>
</organism>
<keyword evidence="3" id="KW-0808">Transferase</keyword>
<dbReference type="InterPro" id="IPR017926">
    <property type="entry name" value="GATASE"/>
</dbReference>
<protein>
    <submittedName>
        <fullName evidence="3">GMP synthase-Glutamine amidotransferase</fullName>
    </submittedName>
</protein>
<dbReference type="SUPFAM" id="SSF52317">
    <property type="entry name" value="Class I glutamine amidotransferase-like"/>
    <property type="match status" value="1"/>
</dbReference>
<dbReference type="STRING" id="407234.SAMN05421795_102184"/>
<dbReference type="PROSITE" id="PS51273">
    <property type="entry name" value="GATASE_TYPE_1"/>
    <property type="match status" value="1"/>
</dbReference>
<dbReference type="Gene3D" id="3.40.50.880">
    <property type="match status" value="1"/>
</dbReference>
<dbReference type="RefSeq" id="WP_235816210.1">
    <property type="nucleotide sequence ID" value="NZ_FTOM01000002.1"/>
</dbReference>
<dbReference type="EMBL" id="FTOM01000002">
    <property type="protein sequence ID" value="SIS65281.1"/>
    <property type="molecule type" value="Genomic_DNA"/>
</dbReference>
<reference evidence="4" key="1">
    <citation type="submission" date="2017-01" db="EMBL/GenBank/DDBJ databases">
        <authorList>
            <person name="Varghese N."/>
            <person name="Submissions S."/>
        </authorList>
    </citation>
    <scope>NUCLEOTIDE SEQUENCE [LARGE SCALE GENOMIC DNA]</scope>
    <source>
        <strain evidence="4">DSM 18714</strain>
    </source>
</reference>
<dbReference type="GO" id="GO:0016740">
    <property type="term" value="F:transferase activity"/>
    <property type="evidence" value="ECO:0007669"/>
    <property type="project" value="UniProtKB-KW"/>
</dbReference>
<keyword evidence="4" id="KW-1185">Reference proteome</keyword>
<dbReference type="InterPro" id="IPR044992">
    <property type="entry name" value="ChyE-like"/>
</dbReference>
<gene>
    <name evidence="3" type="ORF">SAMN05421795_102184</name>
</gene>
<sequence length="314" mass="33597">MNILVLQHLAIEHPGSLRDLWAAAGHRLTAIELDAGETIPPLEGFDLMVAMGGPQDLWDKDALPWMCAELAAIRHWVADLGRPYLGICLGHQLLAEALGGHVAPMARPEVGLAEVTRTAAGAADPIFATLPERLTTFQCHGAEIRDLPAGAVILAENAACPTQAIRWGHHAWGLKFHVEITETTVADWQAIPAYAASLREALGAARAATLVKEVAPLLPAFRASAAAMDRALQAALAPERALNAPLGGTRAGGYHVGPGSDRSPRLGHRRPHRPHDCRRDRRNPRPGARGDRASGRRRHGALRRALPQGGDRGP</sequence>
<accession>A0A1N7KUQ7</accession>
<evidence type="ECO:0000313" key="3">
    <source>
        <dbReference type="EMBL" id="SIS65281.1"/>
    </source>
</evidence>
<dbReference type="Proteomes" id="UP000186098">
    <property type="component" value="Unassembled WGS sequence"/>
</dbReference>
<keyword evidence="3" id="KW-0315">Glutamine amidotransferase</keyword>
<dbReference type="CDD" id="cd01741">
    <property type="entry name" value="GATase1_1"/>
    <property type="match status" value="1"/>
</dbReference>
<dbReference type="InterPro" id="IPR029062">
    <property type="entry name" value="Class_I_gatase-like"/>
</dbReference>
<dbReference type="PANTHER" id="PTHR42695:SF5">
    <property type="entry name" value="GLUTAMINE AMIDOTRANSFERASE YLR126C-RELATED"/>
    <property type="match status" value="1"/>
</dbReference>
<dbReference type="Pfam" id="PF00117">
    <property type="entry name" value="GATase"/>
    <property type="match status" value="1"/>
</dbReference>
<feature type="compositionally biased region" description="Basic residues" evidence="1">
    <location>
        <begin position="265"/>
        <end position="284"/>
    </location>
</feature>
<evidence type="ECO:0000256" key="1">
    <source>
        <dbReference type="SAM" id="MobiDB-lite"/>
    </source>
</evidence>
<proteinExistence type="predicted"/>
<dbReference type="PANTHER" id="PTHR42695">
    <property type="entry name" value="GLUTAMINE AMIDOTRANSFERASE YLR126C-RELATED"/>
    <property type="match status" value="1"/>
</dbReference>
<feature type="domain" description="Glutamine amidotransferase" evidence="2">
    <location>
        <begin position="27"/>
        <end position="184"/>
    </location>
</feature>
<dbReference type="GO" id="GO:0005829">
    <property type="term" value="C:cytosol"/>
    <property type="evidence" value="ECO:0007669"/>
    <property type="project" value="TreeGrafter"/>
</dbReference>